<dbReference type="GO" id="GO:0005524">
    <property type="term" value="F:ATP binding"/>
    <property type="evidence" value="ECO:0007669"/>
    <property type="project" value="UniProtKB-KW"/>
</dbReference>
<gene>
    <name evidence="6" type="ORF">F7018_16365</name>
</gene>
<evidence type="ECO:0000256" key="3">
    <source>
        <dbReference type="ARBA" id="ARBA00022840"/>
    </source>
</evidence>
<dbReference type="SUPFAM" id="SSF52540">
    <property type="entry name" value="P-loop containing nucleoside triphosphate hydrolases"/>
    <property type="match status" value="1"/>
</dbReference>
<dbReference type="InterPro" id="IPR027417">
    <property type="entry name" value="P-loop_NTPase"/>
</dbReference>
<keyword evidence="2 4" id="KW-0547">Nucleotide-binding</keyword>
<comment type="similarity">
    <text evidence="1 4">Belongs to the AAA ATPase family.</text>
</comment>
<dbReference type="RefSeq" id="WP_150901179.1">
    <property type="nucleotide sequence ID" value="NZ_WAAU01000031.1"/>
</dbReference>
<accession>A0A7J5A7U5</accession>
<dbReference type="InterPro" id="IPR003593">
    <property type="entry name" value="AAA+_ATPase"/>
</dbReference>
<comment type="caution">
    <text evidence="6">The sequence shown here is derived from an EMBL/GenBank/DDBJ whole genome shotgun (WGS) entry which is preliminary data.</text>
</comment>
<keyword evidence="7" id="KW-1185">Reference proteome</keyword>
<dbReference type="PROSITE" id="PS00674">
    <property type="entry name" value="AAA"/>
    <property type="match status" value="1"/>
</dbReference>
<sequence length="238" mass="27503">MQSSLYIKSNNIVIDSLDEIHFSQSNKTIIEQFLKEFKHRKALQEFNLPIDNKILLYGHTGCGKTMTAKAIAGVLKKPIVILNLGGIVSSKLGETAKNIQSLFDKAIRQNAILFIDEFDAIAKMRDYDQKDSGEMKRLVNTIIQLIDYLPDNVILITATNYKEIIDTAILRRFQIQLEFKLPTNSLLDVYYTSLLSQYPEKYRDIQRIYNVFYAEAKNTVFKELKRQIILEEELKLSI</sequence>
<dbReference type="GO" id="GO:0016887">
    <property type="term" value="F:ATP hydrolysis activity"/>
    <property type="evidence" value="ECO:0007669"/>
    <property type="project" value="InterPro"/>
</dbReference>
<feature type="domain" description="AAA+ ATPase" evidence="5">
    <location>
        <begin position="50"/>
        <end position="183"/>
    </location>
</feature>
<dbReference type="InterPro" id="IPR003959">
    <property type="entry name" value="ATPase_AAA_core"/>
</dbReference>
<name>A0A7J5A7U5_9FLAO</name>
<evidence type="ECO:0000259" key="5">
    <source>
        <dbReference type="SMART" id="SM00382"/>
    </source>
</evidence>
<dbReference type="Proteomes" id="UP000467305">
    <property type="component" value="Unassembled WGS sequence"/>
</dbReference>
<dbReference type="InterPro" id="IPR050221">
    <property type="entry name" value="26S_Proteasome_ATPase"/>
</dbReference>
<evidence type="ECO:0000256" key="1">
    <source>
        <dbReference type="ARBA" id="ARBA00006914"/>
    </source>
</evidence>
<dbReference type="PANTHER" id="PTHR23073">
    <property type="entry name" value="26S PROTEASOME REGULATORY SUBUNIT"/>
    <property type="match status" value="1"/>
</dbReference>
<evidence type="ECO:0000313" key="7">
    <source>
        <dbReference type="Proteomes" id="UP000467305"/>
    </source>
</evidence>
<dbReference type="EMBL" id="WAAU01000031">
    <property type="protein sequence ID" value="KAB1153640.1"/>
    <property type="molecule type" value="Genomic_DNA"/>
</dbReference>
<keyword evidence="3 4" id="KW-0067">ATP-binding</keyword>
<dbReference type="CDD" id="cd19481">
    <property type="entry name" value="RecA-like_protease"/>
    <property type="match status" value="1"/>
</dbReference>
<dbReference type="Pfam" id="PF00004">
    <property type="entry name" value="AAA"/>
    <property type="match status" value="1"/>
</dbReference>
<proteinExistence type="inferred from homology"/>
<dbReference type="AlphaFoldDB" id="A0A7J5A7U5"/>
<evidence type="ECO:0000313" key="6">
    <source>
        <dbReference type="EMBL" id="KAB1153640.1"/>
    </source>
</evidence>
<dbReference type="OrthoDB" id="7438987at2"/>
<dbReference type="SMART" id="SM00382">
    <property type="entry name" value="AAA"/>
    <property type="match status" value="1"/>
</dbReference>
<organism evidence="6 7">
    <name type="scientific">Tenacibaculum aiptasiae</name>
    <dbReference type="NCBI Taxonomy" id="426481"/>
    <lineage>
        <taxon>Bacteria</taxon>
        <taxon>Pseudomonadati</taxon>
        <taxon>Bacteroidota</taxon>
        <taxon>Flavobacteriia</taxon>
        <taxon>Flavobacteriales</taxon>
        <taxon>Flavobacteriaceae</taxon>
        <taxon>Tenacibaculum</taxon>
    </lineage>
</organism>
<evidence type="ECO:0000256" key="2">
    <source>
        <dbReference type="ARBA" id="ARBA00022741"/>
    </source>
</evidence>
<dbReference type="InterPro" id="IPR003960">
    <property type="entry name" value="ATPase_AAA_CS"/>
</dbReference>
<protein>
    <submittedName>
        <fullName evidence="6">AAA family ATPase</fullName>
    </submittedName>
</protein>
<reference evidence="6 7" key="1">
    <citation type="submission" date="2019-09" db="EMBL/GenBank/DDBJ databases">
        <authorList>
            <person name="Cao W.R."/>
        </authorList>
    </citation>
    <scope>NUCLEOTIDE SEQUENCE [LARGE SCALE GENOMIC DNA]</scope>
    <source>
        <strain evidence="7">a4</strain>
    </source>
</reference>
<dbReference type="Gene3D" id="3.40.50.300">
    <property type="entry name" value="P-loop containing nucleotide triphosphate hydrolases"/>
    <property type="match status" value="1"/>
</dbReference>
<evidence type="ECO:0000256" key="4">
    <source>
        <dbReference type="RuleBase" id="RU003651"/>
    </source>
</evidence>